<keyword evidence="3" id="KW-1185">Reference proteome</keyword>
<reference evidence="2" key="1">
    <citation type="submission" date="2020-08" db="EMBL/GenBank/DDBJ databases">
        <title>Genome public.</title>
        <authorList>
            <person name="Liu C."/>
            <person name="Sun Q."/>
        </authorList>
    </citation>
    <scope>NUCLEOTIDE SEQUENCE</scope>
    <source>
        <strain evidence="2">NSJ-44</strain>
    </source>
</reference>
<comment type="caution">
    <text evidence="2">The sequence shown here is derived from an EMBL/GenBank/DDBJ whole genome shotgun (WGS) entry which is preliminary data.</text>
</comment>
<name>A0A926CYN2_9FIRM</name>
<dbReference type="InterPro" id="IPR036237">
    <property type="entry name" value="Xyl_isomerase-like_sf"/>
</dbReference>
<dbReference type="Pfam" id="PF01261">
    <property type="entry name" value="AP_endonuc_2"/>
    <property type="match status" value="1"/>
</dbReference>
<dbReference type="PANTHER" id="PTHR12110">
    <property type="entry name" value="HYDROXYPYRUVATE ISOMERASE"/>
    <property type="match status" value="1"/>
</dbReference>
<dbReference type="Proteomes" id="UP000654279">
    <property type="component" value="Unassembled WGS sequence"/>
</dbReference>
<dbReference type="RefSeq" id="WP_249284051.1">
    <property type="nucleotide sequence ID" value="NZ_JACRSO010000001.1"/>
</dbReference>
<sequence length="281" mass="31346">MKISLCPMAIGPYLRPLQGEVMDSSMPEAALDTVKSALTKVSNMGYDGIETATPSVFSCPQEFRDFMDSINLEVLTCGGLTYDELKFGDLKDKIAECKTLGAKNVMIGQMPHECAGNYDELLAFCRAMNRAGKILADEGIALSYHNHACDFAKVNGQSHLQIIMDNTCDKSVFFELDTHWLQSGGAHVISWIKKTAGRVRFIHFKDYGIDEYSDTNWLECTHKLWMEIGQGNLNWPGIIEACKEAKIEWCSVEQDVVRRPGFEASKISVDYLHSLGIGAKR</sequence>
<gene>
    <name evidence="2" type="ORF">H8699_00835</name>
</gene>
<organism evidence="2 3">
    <name type="scientific">Luoshenia tenuis</name>
    <dbReference type="NCBI Taxonomy" id="2763654"/>
    <lineage>
        <taxon>Bacteria</taxon>
        <taxon>Bacillati</taxon>
        <taxon>Bacillota</taxon>
        <taxon>Clostridia</taxon>
        <taxon>Christensenellales</taxon>
        <taxon>Christensenellaceae</taxon>
        <taxon>Luoshenia</taxon>
    </lineage>
</organism>
<dbReference type="InterPro" id="IPR050312">
    <property type="entry name" value="IolE/XylAMocC-like"/>
</dbReference>
<dbReference type="AlphaFoldDB" id="A0A926CYN2"/>
<dbReference type="SUPFAM" id="SSF51658">
    <property type="entry name" value="Xylose isomerase-like"/>
    <property type="match status" value="1"/>
</dbReference>
<protein>
    <submittedName>
        <fullName evidence="2">Sugar phosphate isomerase/epimerase</fullName>
    </submittedName>
</protein>
<dbReference type="InterPro" id="IPR013022">
    <property type="entry name" value="Xyl_isomerase-like_TIM-brl"/>
</dbReference>
<accession>A0A926CYN2</accession>
<dbReference type="Gene3D" id="3.20.20.150">
    <property type="entry name" value="Divalent-metal-dependent TIM barrel enzymes"/>
    <property type="match status" value="1"/>
</dbReference>
<dbReference type="PANTHER" id="PTHR12110:SF41">
    <property type="entry name" value="INOSOSE DEHYDRATASE"/>
    <property type="match status" value="1"/>
</dbReference>
<evidence type="ECO:0000313" key="2">
    <source>
        <dbReference type="EMBL" id="MBC8527983.1"/>
    </source>
</evidence>
<evidence type="ECO:0000313" key="3">
    <source>
        <dbReference type="Proteomes" id="UP000654279"/>
    </source>
</evidence>
<dbReference type="GO" id="GO:0016853">
    <property type="term" value="F:isomerase activity"/>
    <property type="evidence" value="ECO:0007669"/>
    <property type="project" value="UniProtKB-KW"/>
</dbReference>
<evidence type="ECO:0000259" key="1">
    <source>
        <dbReference type="Pfam" id="PF01261"/>
    </source>
</evidence>
<proteinExistence type="predicted"/>
<feature type="domain" description="Xylose isomerase-like TIM barrel" evidence="1">
    <location>
        <begin position="39"/>
        <end position="264"/>
    </location>
</feature>
<dbReference type="EMBL" id="JACRSO010000001">
    <property type="protein sequence ID" value="MBC8527983.1"/>
    <property type="molecule type" value="Genomic_DNA"/>
</dbReference>
<keyword evidence="2" id="KW-0413">Isomerase</keyword>